<protein>
    <recommendedName>
        <fullName evidence="2">PPM-type phosphatase domain-containing protein</fullName>
    </recommendedName>
</protein>
<sequence>FDVGGDFYDFIKLDDSRLIVAIADVMGKGIPAALMMGCFRGAMRAYTDVECSSENMERLISRLNEAACSECGSGEFISLFYGIIDVKDMGITYCNCGHEPAVLIRQGQMIELDKGGLVLGVDKEASYEIETVGLEDGDCLVFYTDGLSDAANFDGEFWGREKLFETAKMFTSGSAKRMVKNILAYRRRFVGLAGQIDDTTMIIVKVDRRAEPVFVKRQDL</sequence>
<dbReference type="SUPFAM" id="SSF81606">
    <property type="entry name" value="PP2C-like"/>
    <property type="match status" value="1"/>
</dbReference>
<proteinExistence type="predicted"/>
<dbReference type="InterPro" id="IPR001932">
    <property type="entry name" value="PPM-type_phosphatase-like_dom"/>
</dbReference>
<gene>
    <name evidence="3" type="ORF">S06H3_25580</name>
</gene>
<dbReference type="Gene3D" id="3.60.40.10">
    <property type="entry name" value="PPM-type phosphatase domain"/>
    <property type="match status" value="1"/>
</dbReference>
<organism evidence="3">
    <name type="scientific">marine sediment metagenome</name>
    <dbReference type="NCBI Taxonomy" id="412755"/>
    <lineage>
        <taxon>unclassified sequences</taxon>
        <taxon>metagenomes</taxon>
        <taxon>ecological metagenomes</taxon>
    </lineage>
</organism>
<feature type="domain" description="PPM-type phosphatase" evidence="2">
    <location>
        <begin position="1"/>
        <end position="206"/>
    </location>
</feature>
<keyword evidence="1" id="KW-0378">Hydrolase</keyword>
<dbReference type="Pfam" id="PF07228">
    <property type="entry name" value="SpoIIE"/>
    <property type="match status" value="1"/>
</dbReference>
<reference evidence="3" key="1">
    <citation type="journal article" date="2014" name="Front. Microbiol.">
        <title>High frequency of phylogenetically diverse reductive dehalogenase-homologous genes in deep subseafloor sedimentary metagenomes.</title>
        <authorList>
            <person name="Kawai M."/>
            <person name="Futagami T."/>
            <person name="Toyoda A."/>
            <person name="Takaki Y."/>
            <person name="Nishi S."/>
            <person name="Hori S."/>
            <person name="Arai W."/>
            <person name="Tsubouchi T."/>
            <person name="Morono Y."/>
            <person name="Uchiyama I."/>
            <person name="Ito T."/>
            <person name="Fujiyama A."/>
            <person name="Inagaki F."/>
            <person name="Takami H."/>
        </authorList>
    </citation>
    <scope>NUCLEOTIDE SEQUENCE</scope>
    <source>
        <strain evidence="3">Expedition CK06-06</strain>
    </source>
</reference>
<dbReference type="PANTHER" id="PTHR43156:SF2">
    <property type="entry name" value="STAGE II SPORULATION PROTEIN E"/>
    <property type="match status" value="1"/>
</dbReference>
<name>X1LTZ7_9ZZZZ</name>
<feature type="non-terminal residue" evidence="3">
    <location>
        <position position="1"/>
    </location>
</feature>
<evidence type="ECO:0000313" key="3">
    <source>
        <dbReference type="EMBL" id="GAI22563.1"/>
    </source>
</evidence>
<dbReference type="EMBL" id="BARV01014737">
    <property type="protein sequence ID" value="GAI22563.1"/>
    <property type="molecule type" value="Genomic_DNA"/>
</dbReference>
<evidence type="ECO:0000259" key="2">
    <source>
        <dbReference type="PROSITE" id="PS51746"/>
    </source>
</evidence>
<dbReference type="InterPro" id="IPR036457">
    <property type="entry name" value="PPM-type-like_dom_sf"/>
</dbReference>
<dbReference type="PANTHER" id="PTHR43156">
    <property type="entry name" value="STAGE II SPORULATION PROTEIN E-RELATED"/>
    <property type="match status" value="1"/>
</dbReference>
<dbReference type="AlphaFoldDB" id="X1LTZ7"/>
<dbReference type="SMART" id="SM00331">
    <property type="entry name" value="PP2C_SIG"/>
    <property type="match status" value="1"/>
</dbReference>
<accession>X1LTZ7</accession>
<evidence type="ECO:0000256" key="1">
    <source>
        <dbReference type="ARBA" id="ARBA00022801"/>
    </source>
</evidence>
<comment type="caution">
    <text evidence="3">The sequence shown here is derived from an EMBL/GenBank/DDBJ whole genome shotgun (WGS) entry which is preliminary data.</text>
</comment>
<dbReference type="InterPro" id="IPR052016">
    <property type="entry name" value="Bact_Sigma-Reg"/>
</dbReference>
<dbReference type="PROSITE" id="PS51746">
    <property type="entry name" value="PPM_2"/>
    <property type="match status" value="1"/>
</dbReference>
<dbReference type="GO" id="GO:0016791">
    <property type="term" value="F:phosphatase activity"/>
    <property type="evidence" value="ECO:0007669"/>
    <property type="project" value="TreeGrafter"/>
</dbReference>